<organism evidence="1 2">
    <name type="scientific">Pigmentiphaga humi</name>
    <dbReference type="NCBI Taxonomy" id="2478468"/>
    <lineage>
        <taxon>Bacteria</taxon>
        <taxon>Pseudomonadati</taxon>
        <taxon>Pseudomonadota</taxon>
        <taxon>Betaproteobacteria</taxon>
        <taxon>Burkholderiales</taxon>
        <taxon>Alcaligenaceae</taxon>
        <taxon>Pigmentiphaga</taxon>
    </lineage>
</organism>
<name>A0A3P4B4W7_9BURK</name>
<dbReference type="EMBL" id="UWPJ01000017">
    <property type="protein sequence ID" value="VCU70205.1"/>
    <property type="molecule type" value="Genomic_DNA"/>
</dbReference>
<proteinExistence type="predicted"/>
<dbReference type="Proteomes" id="UP000277294">
    <property type="component" value="Unassembled WGS sequence"/>
</dbReference>
<protein>
    <submittedName>
        <fullName evidence="1">Uncharacterized protein</fullName>
    </submittedName>
</protein>
<evidence type="ECO:0000313" key="1">
    <source>
        <dbReference type="EMBL" id="VCU70205.1"/>
    </source>
</evidence>
<reference evidence="1 2" key="1">
    <citation type="submission" date="2018-10" db="EMBL/GenBank/DDBJ databases">
        <authorList>
            <person name="Criscuolo A."/>
        </authorList>
    </citation>
    <scope>NUCLEOTIDE SEQUENCE [LARGE SCALE GENOMIC DNA]</scope>
    <source>
        <strain evidence="1">DnA1</strain>
    </source>
</reference>
<sequence>MRGRYWYVFFALLCLPLQWVWAESVSCRQDTHAISHYPHALIVAHRAMALPDASAHGAAHGDSAMTAMQLSFPGVLQQPLDLPGWEFDLDEEFDIVEQISAPDLDDVAVDSLSCSPLRPDAGYAVTVPDPHEFDLPPCGQVALPDLDDALPLAPLHSPLSAPVFRAYRPPTPRA</sequence>
<evidence type="ECO:0000313" key="2">
    <source>
        <dbReference type="Proteomes" id="UP000277294"/>
    </source>
</evidence>
<dbReference type="AlphaFoldDB" id="A0A3P4B4W7"/>
<dbReference type="OrthoDB" id="8684958at2"/>
<dbReference type="RefSeq" id="WP_124079706.1">
    <property type="nucleotide sequence ID" value="NZ_UWPJ01000017.1"/>
</dbReference>
<keyword evidence="2" id="KW-1185">Reference proteome</keyword>
<gene>
    <name evidence="1" type="ORF">PIGHUM_02272</name>
</gene>
<accession>A0A3P4B4W7</accession>